<accession>A0ABP8J5P2</accession>
<dbReference type="Pfam" id="PF13411">
    <property type="entry name" value="MerR_1"/>
    <property type="match status" value="1"/>
</dbReference>
<dbReference type="EMBL" id="BAABFR010000007">
    <property type="protein sequence ID" value="GAA4385515.1"/>
    <property type="molecule type" value="Genomic_DNA"/>
</dbReference>
<evidence type="ECO:0000313" key="2">
    <source>
        <dbReference type="EMBL" id="GAA4385515.1"/>
    </source>
</evidence>
<gene>
    <name evidence="2" type="ORF">GCM10023147_07350</name>
</gene>
<dbReference type="RefSeq" id="WP_344991008.1">
    <property type="nucleotide sequence ID" value="NZ_BAABFR010000007.1"/>
</dbReference>
<dbReference type="Proteomes" id="UP001500635">
    <property type="component" value="Unassembled WGS sequence"/>
</dbReference>
<dbReference type="InterPro" id="IPR000551">
    <property type="entry name" value="MerR-type_HTH_dom"/>
</dbReference>
<feature type="domain" description="HTH merR-type" evidence="1">
    <location>
        <begin position="1"/>
        <end position="70"/>
    </location>
</feature>
<organism evidence="2 3">
    <name type="scientific">Tsukamurella soli</name>
    <dbReference type="NCBI Taxonomy" id="644556"/>
    <lineage>
        <taxon>Bacteria</taxon>
        <taxon>Bacillati</taxon>
        <taxon>Actinomycetota</taxon>
        <taxon>Actinomycetes</taxon>
        <taxon>Mycobacteriales</taxon>
        <taxon>Tsukamurellaceae</taxon>
        <taxon>Tsukamurella</taxon>
    </lineage>
</organism>
<dbReference type="Gene3D" id="1.10.1660.10">
    <property type="match status" value="1"/>
</dbReference>
<dbReference type="PROSITE" id="PS50937">
    <property type="entry name" value="HTH_MERR_2"/>
    <property type="match status" value="1"/>
</dbReference>
<dbReference type="SMART" id="SM00422">
    <property type="entry name" value="HTH_MERR"/>
    <property type="match status" value="1"/>
</dbReference>
<dbReference type="PRINTS" id="PR00040">
    <property type="entry name" value="HTHMERR"/>
</dbReference>
<proteinExistence type="predicted"/>
<evidence type="ECO:0000259" key="1">
    <source>
        <dbReference type="PROSITE" id="PS50937"/>
    </source>
</evidence>
<evidence type="ECO:0000313" key="3">
    <source>
        <dbReference type="Proteomes" id="UP001500635"/>
    </source>
</evidence>
<dbReference type="InterPro" id="IPR009061">
    <property type="entry name" value="DNA-bd_dom_put_sf"/>
</dbReference>
<dbReference type="SUPFAM" id="SSF46955">
    <property type="entry name" value="Putative DNA-binding domain"/>
    <property type="match status" value="1"/>
</dbReference>
<name>A0ABP8J5P2_9ACTN</name>
<keyword evidence="3" id="KW-1185">Reference proteome</keyword>
<reference evidence="3" key="1">
    <citation type="journal article" date="2019" name="Int. J. Syst. Evol. Microbiol.">
        <title>The Global Catalogue of Microorganisms (GCM) 10K type strain sequencing project: providing services to taxonomists for standard genome sequencing and annotation.</title>
        <authorList>
            <consortium name="The Broad Institute Genomics Platform"/>
            <consortium name="The Broad Institute Genome Sequencing Center for Infectious Disease"/>
            <person name="Wu L."/>
            <person name="Ma J."/>
        </authorList>
    </citation>
    <scope>NUCLEOTIDE SEQUENCE [LARGE SCALE GENOMIC DNA]</scope>
    <source>
        <strain evidence="3">JCM 17688</strain>
    </source>
</reference>
<comment type="caution">
    <text evidence="2">The sequence shown here is derived from an EMBL/GenBank/DDBJ whole genome shotgun (WGS) entry which is preliminary data.</text>
</comment>
<protein>
    <recommendedName>
        <fullName evidence="1">HTH merR-type domain-containing protein</fullName>
    </recommendedName>
</protein>
<sequence length="223" mass="23575">MRIAELAAATGISSPSLKYYMRMGLLPSGTPVTRTESSYDTSHVARANLIRALLDLGGLSVVRIRAAIAVLDARPDARSELLGAARAALTPPTPGPVVPEWTERAARAVERFGWRIDRSDPLVATLGSQLRSLAAAGVDFGGDVTLGRWAAAAESIATVDLDASPRSPAAALRYAIVATSLTDLLLATLRRLAQQELRIRRSEALENDRPCAAEQSTGCSGMA</sequence>